<sequence length="191" mass="22284">MRKIYLTVEKLFNNQIVLGSNDPIENFFFTNYCYSSSVLNRDINGDIENNEDIFKTFQESLQNEIDSLTSGLEKLITDINENQEKISSMNTNISNLENMIEASRNSTVCKTNVSEIVKNIKMRFKKEKSDLKEIITTLFADNLDIQDLIARIIEHHFTEGCDKYLQLENEDNITEHIELLRRTQLFEDSKI</sequence>
<dbReference type="VEuPathDB" id="VectorBase:PHUM475100"/>
<keyword evidence="4" id="KW-1185">Reference proteome</keyword>
<accession>E0VW71</accession>
<dbReference type="InParanoid" id="E0VW71"/>
<dbReference type="RefSeq" id="XP_002430365.1">
    <property type="nucleotide sequence ID" value="XM_002430320.1"/>
</dbReference>
<keyword evidence="1" id="KW-0175">Coiled coil</keyword>
<evidence type="ECO:0000313" key="4">
    <source>
        <dbReference type="Proteomes" id="UP000009046"/>
    </source>
</evidence>
<dbReference type="AlphaFoldDB" id="E0VW71"/>
<name>E0VW71_PEDHC</name>
<reference evidence="2" key="2">
    <citation type="submission" date="2007-04" db="EMBL/GenBank/DDBJ databases">
        <title>The genome of the human body louse.</title>
        <authorList>
            <consortium name="The Human Body Louse Genome Consortium"/>
            <person name="Kirkness E."/>
            <person name="Walenz B."/>
            <person name="Hass B."/>
            <person name="Bruggner R."/>
            <person name="Strausberg R."/>
        </authorList>
    </citation>
    <scope>NUCLEOTIDE SEQUENCE</scope>
    <source>
        <strain evidence="2">USDA</strain>
    </source>
</reference>
<dbReference type="Proteomes" id="UP000009046">
    <property type="component" value="Unassembled WGS sequence"/>
</dbReference>
<dbReference type="EMBL" id="AAZO01005759">
    <property type="status" value="NOT_ANNOTATED_CDS"/>
    <property type="molecule type" value="Genomic_DNA"/>
</dbReference>
<feature type="coiled-coil region" evidence="1">
    <location>
        <begin position="58"/>
        <end position="106"/>
    </location>
</feature>
<reference evidence="3" key="3">
    <citation type="submission" date="2020-05" db="UniProtKB">
        <authorList>
            <consortium name="EnsemblMetazoa"/>
        </authorList>
    </citation>
    <scope>IDENTIFICATION</scope>
    <source>
        <strain evidence="3">USDA</strain>
    </source>
</reference>
<dbReference type="GeneID" id="8239363"/>
<reference evidence="2" key="1">
    <citation type="submission" date="2007-04" db="EMBL/GenBank/DDBJ databases">
        <title>Annotation of Pediculus humanus corporis strain USDA.</title>
        <authorList>
            <person name="Kirkness E."/>
            <person name="Hannick L."/>
            <person name="Hass B."/>
            <person name="Bruggner R."/>
            <person name="Lawson D."/>
            <person name="Bidwell S."/>
            <person name="Joardar V."/>
            <person name="Caler E."/>
            <person name="Walenz B."/>
            <person name="Inman J."/>
            <person name="Schobel S."/>
            <person name="Galinsky K."/>
            <person name="Amedeo P."/>
            <person name="Strausberg R."/>
        </authorList>
    </citation>
    <scope>NUCLEOTIDE SEQUENCE</scope>
    <source>
        <strain evidence="2">USDA</strain>
    </source>
</reference>
<protein>
    <submittedName>
        <fullName evidence="2 3">Uncharacterized protein</fullName>
    </submittedName>
</protein>
<dbReference type="EMBL" id="DS235817">
    <property type="protein sequence ID" value="EEB17627.1"/>
    <property type="molecule type" value="Genomic_DNA"/>
</dbReference>
<evidence type="ECO:0000256" key="1">
    <source>
        <dbReference type="SAM" id="Coils"/>
    </source>
</evidence>
<gene>
    <name evidence="3" type="primary">8239363</name>
    <name evidence="2" type="ORF">Phum_PHUM475100</name>
</gene>
<dbReference type="CTD" id="8239363"/>
<dbReference type="HOGENOM" id="CLU_1423099_0_0_1"/>
<dbReference type="KEGG" id="phu:Phum_PHUM475100"/>
<proteinExistence type="predicted"/>
<evidence type="ECO:0000313" key="3">
    <source>
        <dbReference type="EnsemblMetazoa" id="PHUM475100-PA"/>
    </source>
</evidence>
<dbReference type="Gene3D" id="1.20.1170.10">
    <property type="match status" value="1"/>
</dbReference>
<dbReference type="EnsemblMetazoa" id="PHUM475100-RA">
    <property type="protein sequence ID" value="PHUM475100-PA"/>
    <property type="gene ID" value="PHUM475100"/>
</dbReference>
<evidence type="ECO:0000313" key="2">
    <source>
        <dbReference type="EMBL" id="EEB17627.1"/>
    </source>
</evidence>
<organism>
    <name type="scientific">Pediculus humanus subsp. corporis</name>
    <name type="common">Body louse</name>
    <dbReference type="NCBI Taxonomy" id="121224"/>
    <lineage>
        <taxon>Eukaryota</taxon>
        <taxon>Metazoa</taxon>
        <taxon>Ecdysozoa</taxon>
        <taxon>Arthropoda</taxon>
        <taxon>Hexapoda</taxon>
        <taxon>Insecta</taxon>
        <taxon>Pterygota</taxon>
        <taxon>Neoptera</taxon>
        <taxon>Paraneoptera</taxon>
        <taxon>Psocodea</taxon>
        <taxon>Troctomorpha</taxon>
        <taxon>Phthiraptera</taxon>
        <taxon>Anoplura</taxon>
        <taxon>Pediculidae</taxon>
        <taxon>Pediculus</taxon>
    </lineage>
</organism>